<accession>A0AAV3NQD9</accession>
<gene>
    <name evidence="2" type="ORF">LIER_01664</name>
</gene>
<keyword evidence="1" id="KW-0472">Membrane</keyword>
<proteinExistence type="predicted"/>
<evidence type="ECO:0000256" key="1">
    <source>
        <dbReference type="SAM" id="Phobius"/>
    </source>
</evidence>
<sequence length="99" mass="11257">MFSIILPQRFFVYVAVHTQVYDLFKGPFLLRDDLVHELRFQALETDRVLFNLWWVAFAPQGLVIDVPGLSALLLLVVGWFIVLSTSDISLSLEDGYALG</sequence>
<dbReference type="AlphaFoldDB" id="A0AAV3NQD9"/>
<keyword evidence="1" id="KW-0812">Transmembrane</keyword>
<evidence type="ECO:0000313" key="3">
    <source>
        <dbReference type="Proteomes" id="UP001454036"/>
    </source>
</evidence>
<name>A0AAV3NQD9_LITER</name>
<organism evidence="2 3">
    <name type="scientific">Lithospermum erythrorhizon</name>
    <name type="common">Purple gromwell</name>
    <name type="synonym">Lithospermum officinale var. erythrorhizon</name>
    <dbReference type="NCBI Taxonomy" id="34254"/>
    <lineage>
        <taxon>Eukaryota</taxon>
        <taxon>Viridiplantae</taxon>
        <taxon>Streptophyta</taxon>
        <taxon>Embryophyta</taxon>
        <taxon>Tracheophyta</taxon>
        <taxon>Spermatophyta</taxon>
        <taxon>Magnoliopsida</taxon>
        <taxon>eudicotyledons</taxon>
        <taxon>Gunneridae</taxon>
        <taxon>Pentapetalae</taxon>
        <taxon>asterids</taxon>
        <taxon>lamiids</taxon>
        <taxon>Boraginales</taxon>
        <taxon>Boraginaceae</taxon>
        <taxon>Boraginoideae</taxon>
        <taxon>Lithospermeae</taxon>
        <taxon>Lithospermum</taxon>
    </lineage>
</organism>
<keyword evidence="1" id="KW-1133">Transmembrane helix</keyword>
<keyword evidence="3" id="KW-1185">Reference proteome</keyword>
<dbReference type="EMBL" id="BAABME010000166">
    <property type="protein sequence ID" value="GAA0140285.1"/>
    <property type="molecule type" value="Genomic_DNA"/>
</dbReference>
<protein>
    <submittedName>
        <fullName evidence="2">Uncharacterized protein</fullName>
    </submittedName>
</protein>
<reference evidence="2 3" key="1">
    <citation type="submission" date="2024-01" db="EMBL/GenBank/DDBJ databases">
        <title>The complete chloroplast genome sequence of Lithospermum erythrorhizon: insights into the phylogenetic relationship among Boraginaceae species and the maternal lineages of purple gromwells.</title>
        <authorList>
            <person name="Okada T."/>
            <person name="Watanabe K."/>
        </authorList>
    </citation>
    <scope>NUCLEOTIDE SEQUENCE [LARGE SCALE GENOMIC DNA]</scope>
</reference>
<feature type="transmembrane region" description="Helical" evidence="1">
    <location>
        <begin position="62"/>
        <end position="83"/>
    </location>
</feature>
<evidence type="ECO:0000313" key="2">
    <source>
        <dbReference type="EMBL" id="GAA0140285.1"/>
    </source>
</evidence>
<comment type="caution">
    <text evidence="2">The sequence shown here is derived from an EMBL/GenBank/DDBJ whole genome shotgun (WGS) entry which is preliminary data.</text>
</comment>
<dbReference type="Proteomes" id="UP001454036">
    <property type="component" value="Unassembled WGS sequence"/>
</dbReference>